<gene>
    <name evidence="7" type="ORF">JKP88DRAFT_164222</name>
</gene>
<dbReference type="GO" id="GO:0004674">
    <property type="term" value="F:protein serine/threonine kinase activity"/>
    <property type="evidence" value="ECO:0007669"/>
    <property type="project" value="TreeGrafter"/>
</dbReference>
<dbReference type="InterPro" id="IPR008271">
    <property type="entry name" value="Ser/Thr_kinase_AS"/>
</dbReference>
<dbReference type="InterPro" id="IPR000719">
    <property type="entry name" value="Prot_kinase_dom"/>
</dbReference>
<keyword evidence="8" id="KW-1185">Reference proteome</keyword>
<dbReference type="InterPro" id="IPR001245">
    <property type="entry name" value="Ser-Thr/Tyr_kinase_cat_dom"/>
</dbReference>
<keyword evidence="2" id="KW-0547">Nucleotide-binding</keyword>
<dbReference type="SMART" id="SM00220">
    <property type="entry name" value="S_TKc"/>
    <property type="match status" value="1"/>
</dbReference>
<dbReference type="AlphaFoldDB" id="A0A836CGC3"/>
<dbReference type="EMBL" id="JAFCMP010000224">
    <property type="protein sequence ID" value="KAG5182786.1"/>
    <property type="molecule type" value="Genomic_DNA"/>
</dbReference>
<dbReference type="PROSITE" id="PS00108">
    <property type="entry name" value="PROTEIN_KINASE_ST"/>
    <property type="match status" value="1"/>
</dbReference>
<evidence type="ECO:0000256" key="4">
    <source>
        <dbReference type="ARBA" id="ARBA00022840"/>
    </source>
</evidence>
<keyword evidence="3 7" id="KW-0418">Kinase</keyword>
<feature type="domain" description="Protein kinase" evidence="6">
    <location>
        <begin position="1"/>
        <end position="211"/>
    </location>
</feature>
<feature type="signal peptide" evidence="5">
    <location>
        <begin position="1"/>
        <end position="21"/>
    </location>
</feature>
<evidence type="ECO:0000259" key="6">
    <source>
        <dbReference type="PROSITE" id="PS50011"/>
    </source>
</evidence>
<evidence type="ECO:0000313" key="7">
    <source>
        <dbReference type="EMBL" id="KAG5182786.1"/>
    </source>
</evidence>
<organism evidence="7 8">
    <name type="scientific">Tribonema minus</name>
    <dbReference type="NCBI Taxonomy" id="303371"/>
    <lineage>
        <taxon>Eukaryota</taxon>
        <taxon>Sar</taxon>
        <taxon>Stramenopiles</taxon>
        <taxon>Ochrophyta</taxon>
        <taxon>PX clade</taxon>
        <taxon>Xanthophyceae</taxon>
        <taxon>Tribonematales</taxon>
        <taxon>Tribonemataceae</taxon>
        <taxon>Tribonema</taxon>
    </lineage>
</organism>
<dbReference type="InterPro" id="IPR011009">
    <property type="entry name" value="Kinase-like_dom_sf"/>
</dbReference>
<dbReference type="OrthoDB" id="119646at2759"/>
<dbReference type="InterPro" id="IPR051681">
    <property type="entry name" value="Ser/Thr_Kinases-Pseudokinases"/>
</dbReference>
<feature type="non-terminal residue" evidence="7">
    <location>
        <position position="216"/>
    </location>
</feature>
<dbReference type="GO" id="GO:0005524">
    <property type="term" value="F:ATP binding"/>
    <property type="evidence" value="ECO:0007669"/>
    <property type="project" value="UniProtKB-KW"/>
</dbReference>
<proteinExistence type="predicted"/>
<dbReference type="PROSITE" id="PS50011">
    <property type="entry name" value="PROTEIN_KINASE_DOM"/>
    <property type="match status" value="1"/>
</dbReference>
<sequence length="216" mass="23446">VACLPLNTCVLLQFMARGSLCHIFNEPNIWQRVTPALRHQVLLDIAEGMHFLHSNNVYHRDLKSHNVLITDWGRAKLTDFGLSKTTSAVSSFTGRSTMGGGMVAYMAPEAFGNERCSASVSAKSDVYSYGIVTWEVLAGVCGRAGSTPWYGQSIVEVISAVTLRGETPPLPMECIVNKNVSHAEAHAGVMRRCWAASALSRPTFGELMPLISEASC</sequence>
<protein>
    <submittedName>
        <fullName evidence="7">Kinase-like domain-containing protein</fullName>
    </submittedName>
</protein>
<comment type="caution">
    <text evidence="7">The sequence shown here is derived from an EMBL/GenBank/DDBJ whole genome shotgun (WGS) entry which is preliminary data.</text>
</comment>
<dbReference type="Pfam" id="PF07714">
    <property type="entry name" value="PK_Tyr_Ser-Thr"/>
    <property type="match status" value="1"/>
</dbReference>
<evidence type="ECO:0000256" key="3">
    <source>
        <dbReference type="ARBA" id="ARBA00022777"/>
    </source>
</evidence>
<evidence type="ECO:0000313" key="8">
    <source>
        <dbReference type="Proteomes" id="UP000664859"/>
    </source>
</evidence>
<reference evidence="7" key="1">
    <citation type="submission" date="2021-02" db="EMBL/GenBank/DDBJ databases">
        <title>First Annotated Genome of the Yellow-green Alga Tribonema minus.</title>
        <authorList>
            <person name="Mahan K.M."/>
        </authorList>
    </citation>
    <scope>NUCLEOTIDE SEQUENCE</scope>
    <source>
        <strain evidence="7">UTEX B ZZ1240</strain>
    </source>
</reference>
<dbReference type="Gene3D" id="1.10.510.10">
    <property type="entry name" value="Transferase(Phosphotransferase) domain 1"/>
    <property type="match status" value="1"/>
</dbReference>
<dbReference type="Proteomes" id="UP000664859">
    <property type="component" value="Unassembled WGS sequence"/>
</dbReference>
<evidence type="ECO:0000256" key="5">
    <source>
        <dbReference type="SAM" id="SignalP"/>
    </source>
</evidence>
<accession>A0A836CGC3</accession>
<dbReference type="PANTHER" id="PTHR44329:SF288">
    <property type="entry name" value="MITOGEN-ACTIVATED PROTEIN KINASE KINASE KINASE 20"/>
    <property type="match status" value="1"/>
</dbReference>
<keyword evidence="5" id="KW-0732">Signal</keyword>
<dbReference type="PANTHER" id="PTHR44329">
    <property type="entry name" value="SERINE/THREONINE-PROTEIN KINASE TNNI3K-RELATED"/>
    <property type="match status" value="1"/>
</dbReference>
<feature type="chain" id="PRO_5032497242" evidence="5">
    <location>
        <begin position="22"/>
        <end position="216"/>
    </location>
</feature>
<evidence type="ECO:0000256" key="2">
    <source>
        <dbReference type="ARBA" id="ARBA00022741"/>
    </source>
</evidence>
<evidence type="ECO:0000256" key="1">
    <source>
        <dbReference type="ARBA" id="ARBA00022679"/>
    </source>
</evidence>
<dbReference type="SUPFAM" id="SSF56112">
    <property type="entry name" value="Protein kinase-like (PK-like)"/>
    <property type="match status" value="1"/>
</dbReference>
<keyword evidence="4" id="KW-0067">ATP-binding</keyword>
<keyword evidence="1" id="KW-0808">Transferase</keyword>
<name>A0A836CGC3_9STRA</name>